<evidence type="ECO:0000256" key="1">
    <source>
        <dbReference type="SAM" id="SignalP"/>
    </source>
</evidence>
<feature type="chain" id="PRO_5009129361" description="Secreted protein" evidence="1">
    <location>
        <begin position="32"/>
        <end position="104"/>
    </location>
</feature>
<reference evidence="2 3" key="1">
    <citation type="submission" date="2016-06" db="EMBL/GenBank/DDBJ databases">
        <title>Evolution of pathogenesis and genome organization in the Tremellales.</title>
        <authorList>
            <person name="Cuomo C."/>
            <person name="Litvintseva A."/>
            <person name="Heitman J."/>
            <person name="Chen Y."/>
            <person name="Sun S."/>
            <person name="Springer D."/>
            <person name="Dromer F."/>
            <person name="Young S."/>
            <person name="Zeng Q."/>
            <person name="Chapman S."/>
            <person name="Gujja S."/>
            <person name="Saif S."/>
            <person name="Birren B."/>
        </authorList>
    </citation>
    <scope>NUCLEOTIDE SEQUENCE [LARGE SCALE GENOMIC DNA]</scope>
    <source>
        <strain evidence="2 3">CBS 6039</strain>
    </source>
</reference>
<evidence type="ECO:0000313" key="2">
    <source>
        <dbReference type="EMBL" id="ODN78968.1"/>
    </source>
</evidence>
<dbReference type="GeneID" id="30155791"/>
<evidence type="ECO:0008006" key="4">
    <source>
        <dbReference type="Google" id="ProtNLM"/>
    </source>
</evidence>
<dbReference type="RefSeq" id="XP_018994014.1">
    <property type="nucleotide sequence ID" value="XM_019138577.1"/>
</dbReference>
<proteinExistence type="predicted"/>
<dbReference type="EMBL" id="AWGJ01000006">
    <property type="protein sequence ID" value="ODN78968.1"/>
    <property type="molecule type" value="Genomic_DNA"/>
</dbReference>
<name>A0A1E3HRH6_9TREE</name>
<keyword evidence="3" id="KW-1185">Reference proteome</keyword>
<gene>
    <name evidence="2" type="ORF">L202_04482</name>
</gene>
<accession>A0A1E3HRH6</accession>
<feature type="signal peptide" evidence="1">
    <location>
        <begin position="1"/>
        <end position="31"/>
    </location>
</feature>
<keyword evidence="1" id="KW-0732">Signal</keyword>
<dbReference type="Proteomes" id="UP000094065">
    <property type="component" value="Unassembled WGS sequence"/>
</dbReference>
<organism evidence="2 3">
    <name type="scientific">Cryptococcus amylolentus CBS 6039</name>
    <dbReference type="NCBI Taxonomy" id="1295533"/>
    <lineage>
        <taxon>Eukaryota</taxon>
        <taxon>Fungi</taxon>
        <taxon>Dikarya</taxon>
        <taxon>Basidiomycota</taxon>
        <taxon>Agaricomycotina</taxon>
        <taxon>Tremellomycetes</taxon>
        <taxon>Tremellales</taxon>
        <taxon>Cryptococcaceae</taxon>
        <taxon>Cryptococcus</taxon>
    </lineage>
</organism>
<evidence type="ECO:0000313" key="3">
    <source>
        <dbReference type="Proteomes" id="UP000094065"/>
    </source>
</evidence>
<comment type="caution">
    <text evidence="2">The sequence shown here is derived from an EMBL/GenBank/DDBJ whole genome shotgun (WGS) entry which is preliminary data.</text>
</comment>
<dbReference type="AlphaFoldDB" id="A0A1E3HRH6"/>
<sequence>MRCMATLPCAGWGYCAVALALGITQHDAVTAQSGPNITHPTNHMTPYDPAPLFILSPSHLLPSPTLCQPYAAPLVLRIPQRCMHRRGSRKRRSAVLFRTFWVAK</sequence>
<protein>
    <recommendedName>
        <fullName evidence="4">Secreted protein</fullName>
    </recommendedName>
</protein>